<dbReference type="PANTHER" id="PTHR30383">
    <property type="entry name" value="THIOESTERASE 1/PROTEASE 1/LYSOPHOSPHOLIPASE L1"/>
    <property type="match status" value="1"/>
</dbReference>
<dbReference type="InterPro" id="IPR051532">
    <property type="entry name" value="Ester_Hydrolysis_Enzymes"/>
</dbReference>
<dbReference type="Gene3D" id="3.40.50.1110">
    <property type="entry name" value="SGNH hydrolase"/>
    <property type="match status" value="1"/>
</dbReference>
<proteinExistence type="predicted"/>
<name>A0ABW2PZN4_9BACL</name>
<evidence type="ECO:0000313" key="2">
    <source>
        <dbReference type="EMBL" id="MFC7394559.1"/>
    </source>
</evidence>
<dbReference type="SUPFAM" id="SSF52266">
    <property type="entry name" value="SGNH hydrolase"/>
    <property type="match status" value="1"/>
</dbReference>
<organism evidence="2 3">
    <name type="scientific">Scopulibacillus cellulosilyticus</name>
    <dbReference type="NCBI Taxonomy" id="2665665"/>
    <lineage>
        <taxon>Bacteria</taxon>
        <taxon>Bacillati</taxon>
        <taxon>Bacillota</taxon>
        <taxon>Bacilli</taxon>
        <taxon>Bacillales</taxon>
        <taxon>Sporolactobacillaceae</taxon>
        <taxon>Scopulibacillus</taxon>
    </lineage>
</organism>
<dbReference type="Pfam" id="PF13472">
    <property type="entry name" value="Lipase_GDSL_2"/>
    <property type="match status" value="1"/>
</dbReference>
<sequence length="229" mass="26036">MKIICFGDSVTRGVSYVRGRLRILKETYPSILQELLGDQNEVINKGVFNDNSDLLLKRLDKDVISEKPDVVLIQIGGNDCNFHWDEVAKHPEDNHEPIVPLDRYLNNVKRTIERIKGIGAVPVLSTLLPLDPKRYYEYISRINNKSIAQWIAACGGIEHWHGMYNRALKQLIKSEDILSIDVRTAFKESDDLSVLLNDDGIHPSPKGYTAMAKIFKRGLRNLKTEIAKV</sequence>
<evidence type="ECO:0000259" key="1">
    <source>
        <dbReference type="Pfam" id="PF13472"/>
    </source>
</evidence>
<feature type="domain" description="SGNH hydrolase-type esterase" evidence="1">
    <location>
        <begin position="5"/>
        <end position="209"/>
    </location>
</feature>
<gene>
    <name evidence="2" type="ORF">ACFQRG_16605</name>
</gene>
<keyword evidence="2" id="KW-0378">Hydrolase</keyword>
<dbReference type="InterPro" id="IPR036514">
    <property type="entry name" value="SGNH_hydro_sf"/>
</dbReference>
<protein>
    <submittedName>
        <fullName evidence="2">SGNH/GDSL hydrolase family protein</fullName>
    </submittedName>
</protein>
<reference evidence="3" key="1">
    <citation type="journal article" date="2019" name="Int. J. Syst. Evol. Microbiol.">
        <title>The Global Catalogue of Microorganisms (GCM) 10K type strain sequencing project: providing services to taxonomists for standard genome sequencing and annotation.</title>
        <authorList>
            <consortium name="The Broad Institute Genomics Platform"/>
            <consortium name="The Broad Institute Genome Sequencing Center for Infectious Disease"/>
            <person name="Wu L."/>
            <person name="Ma J."/>
        </authorList>
    </citation>
    <scope>NUCLEOTIDE SEQUENCE [LARGE SCALE GENOMIC DNA]</scope>
    <source>
        <strain evidence="3">CGMCC 1.16305</strain>
    </source>
</reference>
<dbReference type="PANTHER" id="PTHR30383:SF5">
    <property type="entry name" value="SGNH HYDROLASE-TYPE ESTERASE DOMAIN-CONTAINING PROTEIN"/>
    <property type="match status" value="1"/>
</dbReference>
<dbReference type="Proteomes" id="UP001596505">
    <property type="component" value="Unassembled WGS sequence"/>
</dbReference>
<dbReference type="InterPro" id="IPR013830">
    <property type="entry name" value="SGNH_hydro"/>
</dbReference>
<keyword evidence="3" id="KW-1185">Reference proteome</keyword>
<dbReference type="GO" id="GO:0016787">
    <property type="term" value="F:hydrolase activity"/>
    <property type="evidence" value="ECO:0007669"/>
    <property type="project" value="UniProtKB-KW"/>
</dbReference>
<evidence type="ECO:0000313" key="3">
    <source>
        <dbReference type="Proteomes" id="UP001596505"/>
    </source>
</evidence>
<accession>A0ABW2PZN4</accession>
<dbReference type="RefSeq" id="WP_380968073.1">
    <property type="nucleotide sequence ID" value="NZ_JBHTCO010000031.1"/>
</dbReference>
<comment type="caution">
    <text evidence="2">The sequence shown here is derived from an EMBL/GenBank/DDBJ whole genome shotgun (WGS) entry which is preliminary data.</text>
</comment>
<dbReference type="EMBL" id="JBHTCO010000031">
    <property type="protein sequence ID" value="MFC7394559.1"/>
    <property type="molecule type" value="Genomic_DNA"/>
</dbReference>